<name>A0A2Z3N7E0_GEOTH</name>
<gene>
    <name evidence="1" type="ORF">C1N76_09970</name>
</gene>
<sequence>MDFNKEMRKINNEKGMTQKLLFDEISLKYVKEATSETLGFTGDLFCHVAPERSITALLGRHLFA</sequence>
<protein>
    <submittedName>
        <fullName evidence="1">Uncharacterized protein</fullName>
    </submittedName>
</protein>
<evidence type="ECO:0000313" key="1">
    <source>
        <dbReference type="EMBL" id="AWO74800.1"/>
    </source>
</evidence>
<proteinExistence type="predicted"/>
<organism evidence="1 2">
    <name type="scientific">Geobacillus thermoleovorans</name>
    <name type="common">Bacillus thermoleovorans</name>
    <dbReference type="NCBI Taxonomy" id="33941"/>
    <lineage>
        <taxon>Bacteria</taxon>
        <taxon>Bacillati</taxon>
        <taxon>Bacillota</taxon>
        <taxon>Bacilli</taxon>
        <taxon>Bacillales</taxon>
        <taxon>Anoxybacillaceae</taxon>
        <taxon>Geobacillus</taxon>
        <taxon>Geobacillus thermoleovorans group</taxon>
    </lineage>
</organism>
<accession>A0A2Z3N7E0</accession>
<dbReference type="Proteomes" id="UP000246996">
    <property type="component" value="Chromosome"/>
</dbReference>
<dbReference type="AlphaFoldDB" id="A0A2Z3N7E0"/>
<dbReference type="EMBL" id="CP027303">
    <property type="protein sequence ID" value="AWO74800.1"/>
    <property type="molecule type" value="Genomic_DNA"/>
</dbReference>
<reference evidence="2" key="1">
    <citation type="submission" date="2018-02" db="EMBL/GenBank/DDBJ databases">
        <title>The complete genome of bacterial strain SGAirxxxx.</title>
        <authorList>
            <person name="Schuster S.C."/>
        </authorList>
    </citation>
    <scope>NUCLEOTIDE SEQUENCE [LARGE SCALE GENOMIC DNA]</scope>
    <source>
        <strain evidence="2">SGAir0734</strain>
    </source>
</reference>
<evidence type="ECO:0000313" key="2">
    <source>
        <dbReference type="Proteomes" id="UP000246996"/>
    </source>
</evidence>